<dbReference type="HOGENOM" id="CLU_1038993_0_0_1"/>
<reference evidence="2" key="1">
    <citation type="submission" date="2011-03" db="EMBL/GenBank/DDBJ databases">
        <title>The genome sequence of Vavraia culicis strain floridensis.</title>
        <authorList>
            <consortium name="The Broad Institute Genome Sequencing Platform"/>
            <person name="Cuomo C."/>
            <person name="Becnel J."/>
            <person name="Sanscrainte N."/>
            <person name="Young S.K."/>
            <person name="Zeng Q."/>
            <person name="Gargeya S."/>
            <person name="Fitzgerald M."/>
            <person name="Haas B."/>
            <person name="Abouelleil A."/>
            <person name="Alvarado L."/>
            <person name="Arachchi H.M."/>
            <person name="Berlin A."/>
            <person name="Chapman S.B."/>
            <person name="Gearin G."/>
            <person name="Goldberg J."/>
            <person name="Griggs A."/>
            <person name="Gujja S."/>
            <person name="Hansen M."/>
            <person name="Heiman D."/>
            <person name="Howarth C."/>
            <person name="Larimer J."/>
            <person name="Lui A."/>
            <person name="MacDonald P.J.P."/>
            <person name="McCowen C."/>
            <person name="Montmayeur A."/>
            <person name="Murphy C."/>
            <person name="Neiman D."/>
            <person name="Pearson M."/>
            <person name="Priest M."/>
            <person name="Roberts A."/>
            <person name="Saif S."/>
            <person name="Shea T."/>
            <person name="Sisk P."/>
            <person name="Stolte C."/>
            <person name="Sykes S."/>
            <person name="Wortman J."/>
            <person name="Nusbaum C."/>
            <person name="Birren B."/>
        </authorList>
    </citation>
    <scope>NUCLEOTIDE SEQUENCE [LARGE SCALE GENOMIC DNA]</scope>
    <source>
        <strain evidence="2">floridensis</strain>
    </source>
</reference>
<dbReference type="GeneID" id="19878314"/>
<dbReference type="EMBL" id="GL877408">
    <property type="protein sequence ID" value="ELA48004.1"/>
    <property type="molecule type" value="Genomic_DNA"/>
</dbReference>
<evidence type="ECO:0000313" key="2">
    <source>
        <dbReference type="Proteomes" id="UP000011081"/>
    </source>
</evidence>
<evidence type="ECO:0000313" key="1">
    <source>
        <dbReference type="EMBL" id="ELA48004.1"/>
    </source>
</evidence>
<dbReference type="AlphaFoldDB" id="L2GWK2"/>
<dbReference type="OrthoDB" id="10605753at2759"/>
<name>L2GWK2_VAVCU</name>
<dbReference type="InParanoid" id="L2GWK2"/>
<dbReference type="Proteomes" id="UP000011081">
    <property type="component" value="Unassembled WGS sequence"/>
</dbReference>
<organism evidence="1 2">
    <name type="scientific">Vavraia culicis (isolate floridensis)</name>
    <name type="common">Microsporidian parasite</name>
    <dbReference type="NCBI Taxonomy" id="948595"/>
    <lineage>
        <taxon>Eukaryota</taxon>
        <taxon>Fungi</taxon>
        <taxon>Fungi incertae sedis</taxon>
        <taxon>Microsporidia</taxon>
        <taxon>Pleistophoridae</taxon>
        <taxon>Vavraia</taxon>
    </lineage>
</organism>
<dbReference type="VEuPathDB" id="MicrosporidiaDB:VCUG_00427"/>
<gene>
    <name evidence="1" type="ORF">VCUG_00427</name>
</gene>
<accession>L2GWK2</accession>
<protein>
    <submittedName>
        <fullName evidence="1">Uncharacterized protein</fullName>
    </submittedName>
</protein>
<dbReference type="RefSeq" id="XP_008073450.1">
    <property type="nucleotide sequence ID" value="XM_008075259.1"/>
</dbReference>
<sequence length="268" mass="30821">MRYEYSLYENSCWIYRDAFGQVGSASNCIKLFVTFEVLSIHEDCEDKDFMACRCYSVPRNELIARSSSAHDSIASNEDGILLNITGESSKAESSSPIEYKIIILPIKKLLYEKLSNSSWKSDAEFTADEIHDILAILPRCIEKFNLIIAFLIFKNLINDTNLYLQLEKIFAEKQSQRENLSLCNQLTWYDDVLALLCENCYFVLEDWSGGLMVTASEHEKNYKFPIYVGSINDHSLWISADYLAVDYQFLQNPSLNKLITLNKMNVLT</sequence>
<proteinExistence type="predicted"/>
<keyword evidence="2" id="KW-1185">Reference proteome</keyword>